<dbReference type="InterPro" id="IPR029044">
    <property type="entry name" value="Nucleotide-diphossugar_trans"/>
</dbReference>
<dbReference type="AlphaFoldDB" id="A0A365UCU9"/>
<evidence type="ECO:0000313" key="2">
    <source>
        <dbReference type="Proteomes" id="UP000253370"/>
    </source>
</evidence>
<dbReference type="SUPFAM" id="SSF53448">
    <property type="entry name" value="Nucleotide-diphospho-sugar transferases"/>
    <property type="match status" value="1"/>
</dbReference>
<dbReference type="OrthoDB" id="7838294at2"/>
<dbReference type="RefSeq" id="WP_113287806.1">
    <property type="nucleotide sequence ID" value="NZ_QNTQ01000002.1"/>
</dbReference>
<keyword evidence="2" id="KW-1185">Reference proteome</keyword>
<accession>A0A365UCU9</accession>
<dbReference type="Proteomes" id="UP000253370">
    <property type="component" value="Unassembled WGS sequence"/>
</dbReference>
<protein>
    <recommendedName>
        <fullName evidence="3">Glycosyl transferase family 2</fullName>
    </recommendedName>
</protein>
<sequence length="300" mass="32311">MTQAPATPKLRRAATLARASLGLPAPAPLAASETAALRLRARGPARAAPEGVVFLIPFVGRHHVGDWDAVTGRLAATVESLRRQSDPRWRALICGQDRPDLPEDARVTFLPFKTPVEGNDKWAKLDMLARALPHAGLGAGYVMSFDADDLAHPALVPEMLAREVAGGWLAAEGYVRDAATGAVARAAPPTPAAPLRKPFWKLCGSCAALRFDLAQEPETTAFLAAMTAHEHRMFPYLAALAGRRLSRLPRPLVLYELNHGENFGLRRGRVGFKTRFVARFAVGAAEREAVARAFPSPDAP</sequence>
<evidence type="ECO:0000313" key="1">
    <source>
        <dbReference type="EMBL" id="RBI86958.1"/>
    </source>
</evidence>
<proteinExistence type="predicted"/>
<reference evidence="1 2" key="1">
    <citation type="submission" date="2018-07" db="EMBL/GenBank/DDBJ databases">
        <title>Rhodosalinus sp. strain E84T genomic sequence and assembly.</title>
        <authorList>
            <person name="Liu Z.-W."/>
            <person name="Lu D.-C."/>
        </authorList>
    </citation>
    <scope>NUCLEOTIDE SEQUENCE [LARGE SCALE GENOMIC DNA]</scope>
    <source>
        <strain evidence="1 2">E84</strain>
    </source>
</reference>
<dbReference type="EMBL" id="QNTQ01000002">
    <property type="protein sequence ID" value="RBI86958.1"/>
    <property type="molecule type" value="Genomic_DNA"/>
</dbReference>
<evidence type="ECO:0008006" key="3">
    <source>
        <dbReference type="Google" id="ProtNLM"/>
    </source>
</evidence>
<organism evidence="1 2">
    <name type="scientific">Rhodosalinus halophilus</name>
    <dbReference type="NCBI Taxonomy" id="2259333"/>
    <lineage>
        <taxon>Bacteria</taxon>
        <taxon>Pseudomonadati</taxon>
        <taxon>Pseudomonadota</taxon>
        <taxon>Alphaproteobacteria</taxon>
        <taxon>Rhodobacterales</taxon>
        <taxon>Paracoccaceae</taxon>
        <taxon>Rhodosalinus</taxon>
    </lineage>
</organism>
<gene>
    <name evidence="1" type="ORF">DRV85_02205</name>
</gene>
<name>A0A365UCU9_9RHOB</name>
<comment type="caution">
    <text evidence="1">The sequence shown here is derived from an EMBL/GenBank/DDBJ whole genome shotgun (WGS) entry which is preliminary data.</text>
</comment>